<name>A0A0F8ZQF8_9ZZZZ</name>
<evidence type="ECO:0000313" key="1">
    <source>
        <dbReference type="EMBL" id="KKK88240.1"/>
    </source>
</evidence>
<dbReference type="EMBL" id="LAZR01050045">
    <property type="protein sequence ID" value="KKK88240.1"/>
    <property type="molecule type" value="Genomic_DNA"/>
</dbReference>
<organism evidence="1">
    <name type="scientific">marine sediment metagenome</name>
    <dbReference type="NCBI Taxonomy" id="412755"/>
    <lineage>
        <taxon>unclassified sequences</taxon>
        <taxon>metagenomes</taxon>
        <taxon>ecological metagenomes</taxon>
    </lineage>
</organism>
<protein>
    <submittedName>
        <fullName evidence="1">Uncharacterized protein</fullName>
    </submittedName>
</protein>
<proteinExistence type="predicted"/>
<reference evidence="1" key="1">
    <citation type="journal article" date="2015" name="Nature">
        <title>Complex archaea that bridge the gap between prokaryotes and eukaryotes.</title>
        <authorList>
            <person name="Spang A."/>
            <person name="Saw J.H."/>
            <person name="Jorgensen S.L."/>
            <person name="Zaremba-Niedzwiedzka K."/>
            <person name="Martijn J."/>
            <person name="Lind A.E."/>
            <person name="van Eijk R."/>
            <person name="Schleper C."/>
            <person name="Guy L."/>
            <person name="Ettema T.J."/>
        </authorList>
    </citation>
    <scope>NUCLEOTIDE SEQUENCE</scope>
</reference>
<accession>A0A0F8ZQF8</accession>
<sequence length="313" mass="34279">MSIIPKELEIRKDIGWKKSLQWGVGTWIGAFAATKAFESITSSTTSILSNTYGYICPKETFMEKTCEAVSPSNIYNLAITHPYISTPIGIAIVGGLAWKYREGVSKISKQAYGTLKQGIEAYGTLKQGIEYVSDILKYNKRELAITIGLAGATYYHIGSNLAIFILSSIGAAFIAGDNKDNQKALTATNRHIRDISEKAIKDSAVQKQLTDKNIEIQSLKIDKARLIRENSAVTTQLQEWGDRIVEEGAINREHLLDAGVVVADRSSGSAARGNPEKDAKIREAISKLPQNEQAALRAILSAPSQTRSDFKKN</sequence>
<dbReference type="AlphaFoldDB" id="A0A0F8ZQF8"/>
<comment type="caution">
    <text evidence="1">The sequence shown here is derived from an EMBL/GenBank/DDBJ whole genome shotgun (WGS) entry which is preliminary data.</text>
</comment>
<feature type="non-terminal residue" evidence="1">
    <location>
        <position position="313"/>
    </location>
</feature>
<gene>
    <name evidence="1" type="ORF">LCGC14_2745180</name>
</gene>